<keyword evidence="3" id="KW-1185">Reference proteome</keyword>
<dbReference type="STRING" id="1344416.A0A139AQH2"/>
<accession>A0A139AQH2</accession>
<organism evidence="2 3">
    <name type="scientific">Gonapodya prolifera (strain JEL478)</name>
    <name type="common">Monoblepharis prolifera</name>
    <dbReference type="NCBI Taxonomy" id="1344416"/>
    <lineage>
        <taxon>Eukaryota</taxon>
        <taxon>Fungi</taxon>
        <taxon>Fungi incertae sedis</taxon>
        <taxon>Chytridiomycota</taxon>
        <taxon>Chytridiomycota incertae sedis</taxon>
        <taxon>Monoblepharidomycetes</taxon>
        <taxon>Monoblepharidales</taxon>
        <taxon>Gonapodyaceae</taxon>
        <taxon>Gonapodya</taxon>
    </lineage>
</organism>
<evidence type="ECO:0000313" key="3">
    <source>
        <dbReference type="Proteomes" id="UP000070544"/>
    </source>
</evidence>
<sequence length="344" mass="36936">MDYTIVRNCIALAAVPAALYAVAQIRRARYSCPPVPTAFDETAFTTKYVKLSDGRTLAYTDHTPGISIDKATAVILHFHGLPSSRFEGFFWGPGAAARGFKLITIDRPGFGRSTPLASLTPKSWAENDVPQFLRSLGITKNVVFLGASGGGPYALACAAKASPDVVKGLILASAIAPVHDLGGLASAMKGTNPFNANVFPLLALVPSFFSVPLFSLLPPIVEIPKAGLPPQDAKFLTPEVDRFMRIWMGEAFVGGGGGVIGTWEAFVREIKCLDNKEDWGFELDDIRCKCVILHGDSDVNVHSRHAKLLLERIAGAELVMVEGVGHFGTVKVGCNEVLDIVSRW</sequence>
<dbReference type="OrthoDB" id="294702at2759"/>
<dbReference type="OMA" id="WTHAEPI"/>
<name>A0A139AQH2_GONPJ</name>
<dbReference type="InterPro" id="IPR050471">
    <property type="entry name" value="AB_hydrolase"/>
</dbReference>
<feature type="domain" description="AB hydrolase-1" evidence="1">
    <location>
        <begin position="75"/>
        <end position="327"/>
    </location>
</feature>
<protein>
    <submittedName>
        <fullName evidence="2">Alpha/beta-hydrolase</fullName>
    </submittedName>
</protein>
<dbReference type="InterPro" id="IPR029058">
    <property type="entry name" value="AB_hydrolase_fold"/>
</dbReference>
<dbReference type="SUPFAM" id="SSF53474">
    <property type="entry name" value="alpha/beta-Hydrolases"/>
    <property type="match status" value="1"/>
</dbReference>
<dbReference type="PANTHER" id="PTHR43433">
    <property type="entry name" value="HYDROLASE, ALPHA/BETA FOLD FAMILY PROTEIN"/>
    <property type="match status" value="1"/>
</dbReference>
<dbReference type="AlphaFoldDB" id="A0A139AQH2"/>
<dbReference type="PANTHER" id="PTHR43433:SF5">
    <property type="entry name" value="AB HYDROLASE-1 DOMAIN-CONTAINING PROTEIN"/>
    <property type="match status" value="1"/>
</dbReference>
<dbReference type="Gene3D" id="3.40.50.1820">
    <property type="entry name" value="alpha/beta hydrolase"/>
    <property type="match status" value="1"/>
</dbReference>
<dbReference type="GO" id="GO:0016787">
    <property type="term" value="F:hydrolase activity"/>
    <property type="evidence" value="ECO:0007669"/>
    <property type="project" value="UniProtKB-KW"/>
</dbReference>
<dbReference type="Pfam" id="PF12697">
    <property type="entry name" value="Abhydrolase_6"/>
    <property type="match status" value="1"/>
</dbReference>
<evidence type="ECO:0000259" key="1">
    <source>
        <dbReference type="Pfam" id="PF12697"/>
    </source>
</evidence>
<dbReference type="EMBL" id="KQ965740">
    <property type="protein sequence ID" value="KXS19011.1"/>
    <property type="molecule type" value="Genomic_DNA"/>
</dbReference>
<dbReference type="InterPro" id="IPR000073">
    <property type="entry name" value="AB_hydrolase_1"/>
</dbReference>
<dbReference type="Proteomes" id="UP000070544">
    <property type="component" value="Unassembled WGS sequence"/>
</dbReference>
<reference evidence="2 3" key="1">
    <citation type="journal article" date="2015" name="Genome Biol. Evol.">
        <title>Phylogenomic analyses indicate that early fungi evolved digesting cell walls of algal ancestors of land plants.</title>
        <authorList>
            <person name="Chang Y."/>
            <person name="Wang S."/>
            <person name="Sekimoto S."/>
            <person name="Aerts A.L."/>
            <person name="Choi C."/>
            <person name="Clum A."/>
            <person name="LaButti K.M."/>
            <person name="Lindquist E.A."/>
            <person name="Yee Ngan C."/>
            <person name="Ohm R.A."/>
            <person name="Salamov A.A."/>
            <person name="Grigoriev I.V."/>
            <person name="Spatafora J.W."/>
            <person name="Berbee M.L."/>
        </authorList>
    </citation>
    <scope>NUCLEOTIDE SEQUENCE [LARGE SCALE GENOMIC DNA]</scope>
    <source>
        <strain evidence="2 3">JEL478</strain>
    </source>
</reference>
<keyword evidence="2" id="KW-0378">Hydrolase</keyword>
<evidence type="ECO:0000313" key="2">
    <source>
        <dbReference type="EMBL" id="KXS19011.1"/>
    </source>
</evidence>
<proteinExistence type="predicted"/>
<gene>
    <name evidence="2" type="ORF">M427DRAFT_152935</name>
</gene>